<feature type="domain" description="Fido" evidence="1">
    <location>
        <begin position="129"/>
        <end position="283"/>
    </location>
</feature>
<keyword evidence="3" id="KW-1185">Reference proteome</keyword>
<dbReference type="PANTHER" id="PTHR13504:SF38">
    <property type="entry name" value="FIDO DOMAIN-CONTAINING PROTEIN"/>
    <property type="match status" value="1"/>
</dbReference>
<dbReference type="InterPro" id="IPR003812">
    <property type="entry name" value="Fido"/>
</dbReference>
<dbReference type="PANTHER" id="PTHR13504">
    <property type="entry name" value="FIDO DOMAIN-CONTAINING PROTEIN DDB_G0283145"/>
    <property type="match status" value="1"/>
</dbReference>
<dbReference type="Proteomes" id="UP001349262">
    <property type="component" value="Unassembled WGS sequence"/>
</dbReference>
<protein>
    <submittedName>
        <fullName evidence="2">Cell filamentation protein Fic</fullName>
    </submittedName>
</protein>
<dbReference type="SUPFAM" id="SSF140931">
    <property type="entry name" value="Fic-like"/>
    <property type="match status" value="1"/>
</dbReference>
<gene>
    <name evidence="2" type="ORF">MRSR164_20760</name>
</gene>
<dbReference type="PIRSF" id="PIRSF038925">
    <property type="entry name" value="AMP-prot_trans"/>
    <property type="match status" value="1"/>
</dbReference>
<accession>A0ABU7TEW1</accession>
<reference evidence="2 3" key="1">
    <citation type="journal article" date="2012" name="Genet. Mol. Biol.">
        <title>Analysis of 16S rRNA and mxaF genes revealing insights into Methylobacterium niche-specific plant association.</title>
        <authorList>
            <person name="Dourado M.N."/>
            <person name="Andreote F.D."/>
            <person name="Dini-Andreote F."/>
            <person name="Conti R."/>
            <person name="Araujo J.M."/>
            <person name="Araujo W.L."/>
        </authorList>
    </citation>
    <scope>NUCLEOTIDE SEQUENCE [LARGE SCALE GENOMIC DNA]</scope>
    <source>
        <strain evidence="2 3">SR1.6/4</strain>
    </source>
</reference>
<dbReference type="PROSITE" id="PS51459">
    <property type="entry name" value="FIDO"/>
    <property type="match status" value="1"/>
</dbReference>
<sequence length="390" mass="43413">MKRADFEKSPSGRLVATDRGQWAFVPHDLPPDLDLGFLAVSVARASQLLGELNGIGRTLPDPYLLIRPLQVREALTSSSMEGTFTTVDDLLLLEAGAPERGGGPSDTREVSNYRAALSAAIESLNRVPLSLRTLREAHSTLLSGVARHRGARTEPGELKRNQNFIGAYEIENARFIPPPPAEARTALEALELYIQRDERGRVPDIVDAALIHYQFETIHPFSDGNGRVGRMLITLHLYMRGVIREPLLYLSPVFERRKDEYIDRMYDVSRHGAWGAWIAFFLDVVCEACEATIETADALLALQADYRARLREAGRSANLVALLDLLFRRQVVTIPQVAEHLDVQYRSAQLNVDALVRVGILEEIAGTANPKYFIARGIRDIINQTPGRNA</sequence>
<dbReference type="Gene3D" id="1.10.3290.10">
    <property type="entry name" value="Fido-like domain"/>
    <property type="match status" value="1"/>
</dbReference>
<dbReference type="InterPro" id="IPR040198">
    <property type="entry name" value="Fido_containing"/>
</dbReference>
<dbReference type="Pfam" id="PF02661">
    <property type="entry name" value="Fic"/>
    <property type="match status" value="1"/>
</dbReference>
<dbReference type="EMBL" id="MLBY01000005">
    <property type="protein sequence ID" value="MEE7459124.1"/>
    <property type="molecule type" value="Genomic_DNA"/>
</dbReference>
<dbReference type="InterPro" id="IPR025758">
    <property type="entry name" value="Fic/DOC_N"/>
</dbReference>
<dbReference type="InterPro" id="IPR036597">
    <property type="entry name" value="Fido-like_dom_sf"/>
</dbReference>
<organism evidence="2 3">
    <name type="scientific">Methylobacterium radiotolerans</name>
    <dbReference type="NCBI Taxonomy" id="31998"/>
    <lineage>
        <taxon>Bacteria</taxon>
        <taxon>Pseudomonadati</taxon>
        <taxon>Pseudomonadota</taxon>
        <taxon>Alphaproteobacteria</taxon>
        <taxon>Hyphomicrobiales</taxon>
        <taxon>Methylobacteriaceae</taxon>
        <taxon>Methylobacterium</taxon>
    </lineage>
</organism>
<dbReference type="Pfam" id="PF13784">
    <property type="entry name" value="Fic_N"/>
    <property type="match status" value="1"/>
</dbReference>
<evidence type="ECO:0000313" key="3">
    <source>
        <dbReference type="Proteomes" id="UP001349262"/>
    </source>
</evidence>
<name>A0ABU7TEW1_9HYPH</name>
<comment type="caution">
    <text evidence="2">The sequence shown here is derived from an EMBL/GenBank/DDBJ whole genome shotgun (WGS) entry which is preliminary data.</text>
</comment>
<proteinExistence type="predicted"/>
<evidence type="ECO:0000259" key="1">
    <source>
        <dbReference type="PROSITE" id="PS51459"/>
    </source>
</evidence>
<dbReference type="InterPro" id="IPR026287">
    <property type="entry name" value="SoFic-like"/>
</dbReference>
<evidence type="ECO:0000313" key="2">
    <source>
        <dbReference type="EMBL" id="MEE7459124.1"/>
    </source>
</evidence>